<dbReference type="AlphaFoldDB" id="A0A5C6CZW2"/>
<keyword evidence="2" id="KW-1185">Reference proteome</keyword>
<dbReference type="Proteomes" id="UP000318437">
    <property type="component" value="Unassembled WGS sequence"/>
</dbReference>
<organism evidence="1 2">
    <name type="scientific">Bythopirellula polymerisocia</name>
    <dbReference type="NCBI Taxonomy" id="2528003"/>
    <lineage>
        <taxon>Bacteria</taxon>
        <taxon>Pseudomonadati</taxon>
        <taxon>Planctomycetota</taxon>
        <taxon>Planctomycetia</taxon>
        <taxon>Pirellulales</taxon>
        <taxon>Lacipirellulaceae</taxon>
        <taxon>Bythopirellula</taxon>
    </lineage>
</organism>
<proteinExistence type="predicted"/>
<gene>
    <name evidence="1" type="ORF">Pla144_09260</name>
</gene>
<name>A0A5C6CZW2_9BACT</name>
<reference evidence="1 2" key="1">
    <citation type="submission" date="2019-02" db="EMBL/GenBank/DDBJ databases">
        <title>Deep-cultivation of Planctomycetes and their phenomic and genomic characterization uncovers novel biology.</title>
        <authorList>
            <person name="Wiegand S."/>
            <person name="Jogler M."/>
            <person name="Boedeker C."/>
            <person name="Pinto D."/>
            <person name="Vollmers J."/>
            <person name="Rivas-Marin E."/>
            <person name="Kohn T."/>
            <person name="Peeters S.H."/>
            <person name="Heuer A."/>
            <person name="Rast P."/>
            <person name="Oberbeckmann S."/>
            <person name="Bunk B."/>
            <person name="Jeske O."/>
            <person name="Meyerdierks A."/>
            <person name="Storesund J.E."/>
            <person name="Kallscheuer N."/>
            <person name="Luecker S."/>
            <person name="Lage O.M."/>
            <person name="Pohl T."/>
            <person name="Merkel B.J."/>
            <person name="Hornburger P."/>
            <person name="Mueller R.-W."/>
            <person name="Bruemmer F."/>
            <person name="Labrenz M."/>
            <person name="Spormann A.M."/>
            <person name="Op Den Camp H."/>
            <person name="Overmann J."/>
            <person name="Amann R."/>
            <person name="Jetten M.S.M."/>
            <person name="Mascher T."/>
            <person name="Medema M.H."/>
            <person name="Devos D.P."/>
            <person name="Kaster A.-K."/>
            <person name="Ovreas L."/>
            <person name="Rohde M."/>
            <person name="Galperin M.Y."/>
            <person name="Jogler C."/>
        </authorList>
    </citation>
    <scope>NUCLEOTIDE SEQUENCE [LARGE SCALE GENOMIC DNA]</scope>
    <source>
        <strain evidence="1 2">Pla144</strain>
    </source>
</reference>
<dbReference type="RefSeq" id="WP_146448089.1">
    <property type="nucleotide sequence ID" value="NZ_SJPS01000001.1"/>
</dbReference>
<evidence type="ECO:0000313" key="1">
    <source>
        <dbReference type="EMBL" id="TWU30140.1"/>
    </source>
</evidence>
<dbReference type="EMBL" id="SJPS01000001">
    <property type="protein sequence ID" value="TWU30140.1"/>
    <property type="molecule type" value="Genomic_DNA"/>
</dbReference>
<evidence type="ECO:0000313" key="2">
    <source>
        <dbReference type="Proteomes" id="UP000318437"/>
    </source>
</evidence>
<dbReference type="OrthoDB" id="370799at2"/>
<comment type="caution">
    <text evidence="1">The sequence shown here is derived from an EMBL/GenBank/DDBJ whole genome shotgun (WGS) entry which is preliminary data.</text>
</comment>
<sequence>MSNFDPAKYGQAFADVISGAGLMPLDHGIANREVRPLLSALTAEKAFAHSSVSDAEMARCCLSGIWLLYNYLDESHTISQGINTPSGSYWHGIMHRREGDYSNAKYWMRRAGDHPVFSEMAANDQAAGWDPFLFVDECEQAVRGGRPEEVATLCAQQQLEWQFLFDFCYGRAVGN</sequence>
<accession>A0A5C6CZW2</accession>
<protein>
    <submittedName>
        <fullName evidence="1">Uncharacterized protein</fullName>
    </submittedName>
</protein>